<dbReference type="EMBL" id="CP043314">
    <property type="protein sequence ID" value="QEK39300.1"/>
    <property type="molecule type" value="Genomic_DNA"/>
</dbReference>
<organism evidence="2 3">
    <name type="scientific">Candidatus Nesciobacter abundans</name>
    <dbReference type="NCBI Taxonomy" id="2601668"/>
    <lineage>
        <taxon>Bacteria</taxon>
        <taxon>Pseudomonadati</taxon>
        <taxon>Pseudomonadota</taxon>
        <taxon>Alphaproteobacteria</taxon>
        <taxon>Holosporales</taxon>
        <taxon>Holosporaceae</taxon>
        <taxon>Candidatus Nesciobacter</taxon>
    </lineage>
</organism>
<protein>
    <recommendedName>
        <fullName evidence="4">Leucine-rich repeat domain-containing protein</fullName>
    </recommendedName>
</protein>
<proteinExistence type="predicted"/>
<name>A0A5C0UHU5_9PROT</name>
<dbReference type="AlphaFoldDB" id="A0A5C0UHU5"/>
<evidence type="ECO:0000313" key="2">
    <source>
        <dbReference type="EMBL" id="QEK39300.1"/>
    </source>
</evidence>
<feature type="region of interest" description="Disordered" evidence="1">
    <location>
        <begin position="1"/>
        <end position="33"/>
    </location>
</feature>
<dbReference type="Gene3D" id="3.80.10.10">
    <property type="entry name" value="Ribonuclease Inhibitor"/>
    <property type="match status" value="1"/>
</dbReference>
<reference evidence="2 3" key="1">
    <citation type="submission" date="2019-08" db="EMBL/GenBank/DDBJ databases">
        <title>Highly reduced genomes of protist endosymbionts show evolutionary convergence.</title>
        <authorList>
            <person name="George E."/>
            <person name="Husnik F."/>
            <person name="Tashyreva D."/>
            <person name="Prokopchuk G."/>
            <person name="Horak A."/>
            <person name="Kwong W.K."/>
            <person name="Lukes J."/>
            <person name="Keeling P.J."/>
        </authorList>
    </citation>
    <scope>NUCLEOTIDE SEQUENCE [LARGE SCALE GENOMIC DNA]</scope>
    <source>
        <strain evidence="2">1604HC</strain>
    </source>
</reference>
<dbReference type="SUPFAM" id="SSF52058">
    <property type="entry name" value="L domain-like"/>
    <property type="match status" value="1"/>
</dbReference>
<accession>A0A5C0UHU5</accession>
<sequence length="671" mass="76670">MMTSNLDKFTSGASAKQSANANGSTNKASKSSTMSKMRSILKLCTLALTAQHTNTVDIPKLHDIPNEHGCFYHLKYTKNGTLDLYESGLPKYESGLVDLLDGMVEMHKFSKSDIEFVAFLRHEIEKILEVDYNKGLENDFLLKFPKIKGIIGDGELEEEVLAEHGYSKEDYDSTITGYNVRDSLDCLIRAKRIWGKMIDQYGEEDLNKIKDSVKNANHEYELGKKTHLNLKVMHNLVGYGLRQREAAGMPDESTFLQRWYSGRHAYADDKKSKVSIKLDNSAFIYQVIPTKDSGTDYEKKPCERHSNIMSVSYFDANTKTDNLVWAGDERELKERTCKVVQYNSFPDLRNLDRIGPIFQYALALRYVHLDITSPDHLYWMRFAQDLEYVKLRVTESDHLKHLGLLKNTQYLGITNINVDDAIILPEEIGTLSKLRCLHLSGVEGYPNQIHGIKGLREIKFVESEGKIDKSLSDLDKLVHLELSGKVELPETIELWGLESLVAPSADIEKMPRFICPELRYLDLGSARLDHALEPGAKLPIFAGGNEMTKAVDLSECPELREVWVGNRINEVDVSVFKSCKKLMYIGLGVDFKYSIKSGLTEYVKKNELFFELLHPLNAGEKLQYNCKIPGEDGEWLKLKRYQENQKRNWVRNKNARYKHMAKILKENGQLK</sequence>
<evidence type="ECO:0008006" key="4">
    <source>
        <dbReference type="Google" id="ProtNLM"/>
    </source>
</evidence>
<dbReference type="KEGG" id="nabu:FZC36_02610"/>
<dbReference type="InterPro" id="IPR032675">
    <property type="entry name" value="LRR_dom_sf"/>
</dbReference>
<evidence type="ECO:0000313" key="3">
    <source>
        <dbReference type="Proteomes" id="UP000324924"/>
    </source>
</evidence>
<keyword evidence="3" id="KW-1185">Reference proteome</keyword>
<dbReference type="OrthoDB" id="6309115at2"/>
<dbReference type="RefSeq" id="WP_148972423.1">
    <property type="nucleotide sequence ID" value="NZ_CP043314.1"/>
</dbReference>
<dbReference type="Proteomes" id="UP000324924">
    <property type="component" value="Chromosome"/>
</dbReference>
<evidence type="ECO:0000256" key="1">
    <source>
        <dbReference type="SAM" id="MobiDB-lite"/>
    </source>
</evidence>
<gene>
    <name evidence="2" type="ORF">FZC36_02610</name>
</gene>